<dbReference type="AlphaFoldDB" id="A0A1R2BK57"/>
<dbReference type="EMBL" id="MPUH01000593">
    <property type="protein sequence ID" value="OMJ77111.1"/>
    <property type="molecule type" value="Genomic_DNA"/>
</dbReference>
<evidence type="ECO:0000313" key="1">
    <source>
        <dbReference type="EMBL" id="OMJ77111.1"/>
    </source>
</evidence>
<dbReference type="Proteomes" id="UP000187209">
    <property type="component" value="Unassembled WGS sequence"/>
</dbReference>
<dbReference type="OrthoDB" id="312133at2759"/>
<evidence type="ECO:0000313" key="2">
    <source>
        <dbReference type="Proteomes" id="UP000187209"/>
    </source>
</evidence>
<accession>A0A1R2BK57</accession>
<protein>
    <recommendedName>
        <fullName evidence="3">STOP protein</fullName>
    </recommendedName>
</protein>
<reference evidence="1 2" key="1">
    <citation type="submission" date="2016-11" db="EMBL/GenBank/DDBJ databases">
        <title>The macronuclear genome of Stentor coeruleus: a giant cell with tiny introns.</title>
        <authorList>
            <person name="Slabodnick M."/>
            <person name="Ruby J.G."/>
            <person name="Reiff S.B."/>
            <person name="Swart E.C."/>
            <person name="Gosai S."/>
            <person name="Prabakaran S."/>
            <person name="Witkowska E."/>
            <person name="Larue G.E."/>
            <person name="Fisher S."/>
            <person name="Freeman R.M."/>
            <person name="Gunawardena J."/>
            <person name="Chu W."/>
            <person name="Stover N.A."/>
            <person name="Gregory B.D."/>
            <person name="Nowacki M."/>
            <person name="Derisi J."/>
            <person name="Roy S.W."/>
            <person name="Marshall W.F."/>
            <person name="Sood P."/>
        </authorList>
    </citation>
    <scope>NUCLEOTIDE SEQUENCE [LARGE SCALE GENOMIC DNA]</scope>
    <source>
        <strain evidence="1">WM001</strain>
    </source>
</reference>
<evidence type="ECO:0008006" key="3">
    <source>
        <dbReference type="Google" id="ProtNLM"/>
    </source>
</evidence>
<sequence>MKHKRLRKASDVCPLNNPKLDIVPENNHLVGVCLCQFCKCGKHICTKNRHLQAQYLSDSFNTSYNSHYTKMQFDVPYIVNPVPYHKNTQKMDFITTNNIHYQPYALQKEEKKRASSFAPAKTSLCSTTAYSYHYPDWGKNEVLFEKGWHAPVRSVEIPFRGESSYSRHFIKIDHSRIQSVDPKKFQACQSNISISPKDNFNPRTTYKEKMKDFSTAKLNTHVKVITPKAQMTPATPNHYITSTDRFYKPSANNYIDPRKLRLSLLSRGSIS</sequence>
<comment type="caution">
    <text evidence="1">The sequence shown here is derived from an EMBL/GenBank/DDBJ whole genome shotgun (WGS) entry which is preliminary data.</text>
</comment>
<name>A0A1R2BK57_9CILI</name>
<gene>
    <name evidence="1" type="ORF">SteCoe_23385</name>
</gene>
<proteinExistence type="predicted"/>
<keyword evidence="2" id="KW-1185">Reference proteome</keyword>
<organism evidence="1 2">
    <name type="scientific">Stentor coeruleus</name>
    <dbReference type="NCBI Taxonomy" id="5963"/>
    <lineage>
        <taxon>Eukaryota</taxon>
        <taxon>Sar</taxon>
        <taxon>Alveolata</taxon>
        <taxon>Ciliophora</taxon>
        <taxon>Postciliodesmatophora</taxon>
        <taxon>Heterotrichea</taxon>
        <taxon>Heterotrichida</taxon>
        <taxon>Stentoridae</taxon>
        <taxon>Stentor</taxon>
    </lineage>
</organism>